<evidence type="ECO:0000256" key="4">
    <source>
        <dbReference type="ARBA" id="ARBA00022801"/>
    </source>
</evidence>
<gene>
    <name evidence="10" type="primary">recJ</name>
    <name evidence="10" type="ORF">CJ229_001180</name>
</gene>
<dbReference type="GO" id="GO:0006281">
    <property type="term" value="P:DNA repair"/>
    <property type="evidence" value="ECO:0007669"/>
    <property type="project" value="InterPro"/>
</dbReference>
<dbReference type="Pfam" id="PF01368">
    <property type="entry name" value="DHH"/>
    <property type="match status" value="1"/>
</dbReference>
<evidence type="ECO:0000256" key="2">
    <source>
        <dbReference type="ARBA" id="ARBA00019841"/>
    </source>
</evidence>
<dbReference type="GO" id="GO:0006310">
    <property type="term" value="P:DNA recombination"/>
    <property type="evidence" value="ECO:0007669"/>
    <property type="project" value="InterPro"/>
</dbReference>
<keyword evidence="4" id="KW-0378">Hydrolase</keyword>
<evidence type="ECO:0000259" key="9">
    <source>
        <dbReference type="Pfam" id="PF17768"/>
    </source>
</evidence>
<reference evidence="10 11" key="2">
    <citation type="submission" date="2023-10" db="EMBL/GenBank/DDBJ databases">
        <authorList>
            <person name="Choi B."/>
        </authorList>
    </citation>
    <scope>NUCLEOTIDE SEQUENCE [LARGE SCALE GENOMIC DNA]</scope>
    <source>
        <strain evidence="10 11">UMB0959</strain>
    </source>
</reference>
<evidence type="ECO:0000259" key="8">
    <source>
        <dbReference type="Pfam" id="PF10141"/>
    </source>
</evidence>
<evidence type="ECO:0000256" key="1">
    <source>
        <dbReference type="ARBA" id="ARBA00005915"/>
    </source>
</evidence>
<evidence type="ECO:0000313" key="11">
    <source>
        <dbReference type="Proteomes" id="UP000243626"/>
    </source>
</evidence>
<dbReference type="SUPFAM" id="SSF64182">
    <property type="entry name" value="DHH phosphoesterases"/>
    <property type="match status" value="1"/>
</dbReference>
<feature type="domain" description="DHHA1" evidence="7">
    <location>
        <begin position="335"/>
        <end position="427"/>
    </location>
</feature>
<dbReference type="Pfam" id="PF17768">
    <property type="entry name" value="RecJ_OB"/>
    <property type="match status" value="1"/>
</dbReference>
<dbReference type="GO" id="GO:0003676">
    <property type="term" value="F:nucleic acid binding"/>
    <property type="evidence" value="ECO:0007669"/>
    <property type="project" value="InterPro"/>
</dbReference>
<dbReference type="InterPro" id="IPR041122">
    <property type="entry name" value="RecJ_OB"/>
</dbReference>
<evidence type="ECO:0000259" key="6">
    <source>
        <dbReference type="Pfam" id="PF01368"/>
    </source>
</evidence>
<dbReference type="AlphaFoldDB" id="A0AAF0YIZ5"/>
<dbReference type="PANTHER" id="PTHR30255:SF2">
    <property type="entry name" value="SINGLE-STRANDED-DNA-SPECIFIC EXONUCLEASE RECJ"/>
    <property type="match status" value="1"/>
</dbReference>
<dbReference type="InterPro" id="IPR004610">
    <property type="entry name" value="RecJ"/>
</dbReference>
<dbReference type="GO" id="GO:0008409">
    <property type="term" value="F:5'-3' exonuclease activity"/>
    <property type="evidence" value="ECO:0007669"/>
    <property type="project" value="InterPro"/>
</dbReference>
<dbReference type="RefSeq" id="WP_102167643.1">
    <property type="nucleotide sequence ID" value="NZ_CP136964.1"/>
</dbReference>
<dbReference type="Gene3D" id="2.40.50.460">
    <property type="match status" value="1"/>
</dbReference>
<accession>A0AAF0YIZ5</accession>
<protein>
    <recommendedName>
        <fullName evidence="2">Single-stranded-DNA-specific exonuclease RecJ</fullName>
    </recommendedName>
</protein>
<feature type="domain" description="RecJ OB" evidence="9">
    <location>
        <begin position="439"/>
        <end position="543"/>
    </location>
</feature>
<dbReference type="InterPro" id="IPR018779">
    <property type="entry name" value="RecJ_C"/>
</dbReference>
<dbReference type="Proteomes" id="UP000243626">
    <property type="component" value="Chromosome"/>
</dbReference>
<dbReference type="NCBIfam" id="TIGR00644">
    <property type="entry name" value="recJ"/>
    <property type="match status" value="1"/>
</dbReference>
<evidence type="ECO:0000259" key="7">
    <source>
        <dbReference type="Pfam" id="PF02272"/>
    </source>
</evidence>
<dbReference type="Pfam" id="PF10141">
    <property type="entry name" value="ssDNA-exonuc_C"/>
    <property type="match status" value="1"/>
</dbReference>
<dbReference type="PANTHER" id="PTHR30255">
    <property type="entry name" value="SINGLE-STRANDED-DNA-SPECIFIC EXONUCLEASE RECJ"/>
    <property type="match status" value="1"/>
</dbReference>
<dbReference type="KEGG" id="nmy:CJ229_001180"/>
<dbReference type="InterPro" id="IPR038763">
    <property type="entry name" value="DHH_sf"/>
</dbReference>
<feature type="domain" description="Single-stranded-DNA-specific exonuclease RecJ C-terminal" evidence="8">
    <location>
        <begin position="550"/>
        <end position="742"/>
    </location>
</feature>
<sequence length="748" mass="84818">MYESTYHWILNENESSITDELIERYKLSELSQHILENRGFTSEDDLKKILEPETHSPSLIYDIDKATELIQEHVNNQSRILIYGDYDADGITSTTILYKALKKRNINVYFFIPNRVDHGYGLNYDLLKEEVIGNFDLVITVDNGVTHIKEIELLRENDIDVIVIDHHEFSEEMPNAVIIHPNHPNGNYPCNNLAGVGITYKVIEALGYVEDEFIGLVAIGTIADMVPMFDENRYFVIHGLDYLNSHTNIGVKALLNAAKSSGEITEETVGFTIAPRLNATGRIDEASISVSLLLSESYSEAEMIATEIEMLNDTRKQMVEDTYAEAVEFLNADDNIHVIYGDLWHPGVLGIVASKIVEAYGVPAILLTKDEDVYTGSARSINTIELLQELSHLKVSHVAHGHNQAFGIKVPIESMDDFKDELTAYMNDKGSSSKPTRDVDLKLTNKNVTTDDIKALNALRPFGHGFLAPTVMISGARIDSIRQLGVDNKHLKMTLYDYSFEVIGFNYGELYNETSQGEKIYMIGTLGINEFNGVEKVQLVLNDAEIKDMQLFDMRSKNNQNFKRINKKSDIFFIAEDKEKLGDNYFHYGETIIYNVDQVIFRDLPISIQNFEASVKQLKTSKLVAIFDDKDNLFFSGIPKVQTIEHVYETIINAENGAIDLKKYAPQFAKKHNITMDMLVKVLNVLDDLNRVKLNEGVIFYNEDLTSDLVVIESKYFKQLSEKLNAETILKMSSRPELKTYIETLINE</sequence>
<dbReference type="Pfam" id="PF02272">
    <property type="entry name" value="DHHA1"/>
    <property type="match status" value="1"/>
</dbReference>
<evidence type="ECO:0000256" key="3">
    <source>
        <dbReference type="ARBA" id="ARBA00022722"/>
    </source>
</evidence>
<dbReference type="EMBL" id="CP136964">
    <property type="protein sequence ID" value="WOS96386.1"/>
    <property type="molecule type" value="Genomic_DNA"/>
</dbReference>
<reference evidence="11" key="1">
    <citation type="submission" date="2017-09" db="EMBL/GenBank/DDBJ databases">
        <title>Bacterial strain isolated from the female urinary microbiota.</title>
        <authorList>
            <person name="Thomas-White K."/>
            <person name="Kumar N."/>
            <person name="Forster S."/>
            <person name="Putonti C."/>
            <person name="Lawley T."/>
            <person name="Wolfe A.J."/>
        </authorList>
    </citation>
    <scope>NUCLEOTIDE SEQUENCE [LARGE SCALE GENOMIC DNA]</scope>
    <source>
        <strain evidence="11">UMB0959</strain>
    </source>
</reference>
<organism evidence="10 11">
    <name type="scientific">Nosocomiicoccus massiliensis</name>
    <dbReference type="NCBI Taxonomy" id="1232430"/>
    <lineage>
        <taxon>Bacteria</taxon>
        <taxon>Bacillati</taxon>
        <taxon>Bacillota</taxon>
        <taxon>Bacilli</taxon>
        <taxon>Bacillales</taxon>
        <taxon>Staphylococcaceae</taxon>
        <taxon>Nosocomiicoccus</taxon>
    </lineage>
</organism>
<keyword evidence="5 10" id="KW-0269">Exonuclease</keyword>
<dbReference type="InterPro" id="IPR001667">
    <property type="entry name" value="DDH_dom"/>
</dbReference>
<evidence type="ECO:0000313" key="10">
    <source>
        <dbReference type="EMBL" id="WOS96386.1"/>
    </source>
</evidence>
<proteinExistence type="inferred from homology"/>
<keyword evidence="11" id="KW-1185">Reference proteome</keyword>
<dbReference type="InterPro" id="IPR051673">
    <property type="entry name" value="SSDNA_exonuclease_RecJ"/>
</dbReference>
<name>A0AAF0YIZ5_9STAP</name>
<feature type="domain" description="DDH" evidence="6">
    <location>
        <begin position="79"/>
        <end position="221"/>
    </location>
</feature>
<dbReference type="Gene3D" id="3.90.1640.30">
    <property type="match status" value="1"/>
</dbReference>
<evidence type="ECO:0000256" key="5">
    <source>
        <dbReference type="ARBA" id="ARBA00022839"/>
    </source>
</evidence>
<comment type="similarity">
    <text evidence="1">Belongs to the RecJ family.</text>
</comment>
<dbReference type="InterPro" id="IPR003156">
    <property type="entry name" value="DHHA1_dom"/>
</dbReference>
<keyword evidence="3" id="KW-0540">Nuclease</keyword>